<keyword evidence="2" id="KW-1185">Reference proteome</keyword>
<gene>
    <name evidence="1" type="ORF">KZH69_14770</name>
</gene>
<comment type="caution">
    <text evidence="1">The sequence shown here is derived from an EMBL/GenBank/DDBJ whole genome shotgun (WGS) entry which is preliminary data.</text>
</comment>
<accession>A0ABS6XYJ8</accession>
<dbReference type="RefSeq" id="WP_219318249.1">
    <property type="nucleotide sequence ID" value="NZ_JAHWYN010000014.1"/>
</dbReference>
<protein>
    <submittedName>
        <fullName evidence="1">Uncharacterized protein</fullName>
    </submittedName>
</protein>
<reference evidence="1 2" key="1">
    <citation type="submission" date="2021-07" db="EMBL/GenBank/DDBJ databases">
        <title>Flavobacterium sp. nov. isolated from sediment on the Taihu Lake.</title>
        <authorList>
            <person name="Qu J.-H."/>
        </authorList>
    </citation>
    <scope>NUCLEOTIDE SEQUENCE [LARGE SCALE GENOMIC DNA]</scope>
    <source>
        <strain evidence="1 2">NAS39</strain>
    </source>
</reference>
<name>A0ABS6XYJ8_9FLAO</name>
<proteinExistence type="predicted"/>
<sequence>MLSSRENGITVYSASTFEEKQSLLTQLGKHKTSKASCSIQKLEDIDIAILGELMQ</sequence>
<dbReference type="EMBL" id="JAHWYN010000014">
    <property type="protein sequence ID" value="MBW4361754.1"/>
    <property type="molecule type" value="Genomic_DNA"/>
</dbReference>
<evidence type="ECO:0000313" key="1">
    <source>
        <dbReference type="EMBL" id="MBW4361754.1"/>
    </source>
</evidence>
<organism evidence="1 2">
    <name type="scientific">Flavobacterium taihuense</name>
    <dbReference type="NCBI Taxonomy" id="2857508"/>
    <lineage>
        <taxon>Bacteria</taxon>
        <taxon>Pseudomonadati</taxon>
        <taxon>Bacteroidota</taxon>
        <taxon>Flavobacteriia</taxon>
        <taxon>Flavobacteriales</taxon>
        <taxon>Flavobacteriaceae</taxon>
        <taxon>Flavobacterium</taxon>
    </lineage>
</organism>
<evidence type="ECO:0000313" key="2">
    <source>
        <dbReference type="Proteomes" id="UP000812031"/>
    </source>
</evidence>
<dbReference type="Proteomes" id="UP000812031">
    <property type="component" value="Unassembled WGS sequence"/>
</dbReference>